<evidence type="ECO:0000313" key="1">
    <source>
        <dbReference type="EMBL" id="KAL0470196.1"/>
    </source>
</evidence>
<proteinExistence type="predicted"/>
<evidence type="ECO:0000313" key="2">
    <source>
        <dbReference type="Proteomes" id="UP001451303"/>
    </source>
</evidence>
<sequence length="391" mass="44266">MVDVLGKRGCVEAGKNCRFAIGRQPGHEESYSGPDCLVRLILGNSELRVESAIVCGINVFALPLLLGLEGVALQNPTSCLDGGRRLDGRLRSMKLPGVEEAGRPSLFCTRIRPVGVVMMVHWRFPVPCQPVGLGHSFTTYDGEAGPVPFASPPPPSSGHFLVGYHLCGWLPVCPTRLRRHKLRGSCDRSKRSRVAGVRQVHRCSKQVWSCYAALRIRQTEDDSRDPYVMFVFAIGPFVSRGCQAGYGWLRRHVMDQSFVLMERDSRKIYQLRDLVSDSVFRPPIFDVWSRTVSERSILQEQEHEPPPQAKLRAFAKGTVCLVSSDRQRQTWPTGCFTYPSHHGLLENAGMVWTTWRIENKRQSMETDDHSFVLTNEQVRGTDRRRDEIYRQ</sequence>
<gene>
    <name evidence="1" type="ORF">QR685DRAFT_605633</name>
</gene>
<accession>A0ABR3DEL0</accession>
<reference evidence="1 2" key="1">
    <citation type="submission" date="2023-09" db="EMBL/GenBank/DDBJ databases">
        <title>Multi-omics analysis of a traditional fermented food reveals byproduct-associated fungal strains for waste-to-food upcycling.</title>
        <authorList>
            <consortium name="Lawrence Berkeley National Laboratory"/>
            <person name="Rekdal V.M."/>
            <person name="Villalobos-Escobedo J.M."/>
            <person name="Rodriguez-Valeron N."/>
            <person name="Garcia M.O."/>
            <person name="Vasquez D.P."/>
            <person name="Damayanti I."/>
            <person name="Sorensen P.M."/>
            <person name="Baidoo E.E."/>
            <person name="De Carvalho A.C."/>
            <person name="Riley R."/>
            <person name="Lipzen A."/>
            <person name="He G."/>
            <person name="Yan M."/>
            <person name="Haridas S."/>
            <person name="Daum C."/>
            <person name="Yoshinaga Y."/>
            <person name="Ng V."/>
            <person name="Grigoriev I.V."/>
            <person name="Munk R."/>
            <person name="Nuraida L."/>
            <person name="Wijaya C.H."/>
            <person name="Morales P.-C."/>
            <person name="Keasling J.D."/>
        </authorList>
    </citation>
    <scope>NUCLEOTIDE SEQUENCE [LARGE SCALE GENOMIC DNA]</scope>
    <source>
        <strain evidence="1 2">FGSC 2613</strain>
    </source>
</reference>
<organism evidence="1 2">
    <name type="scientific">Neurospora intermedia</name>
    <dbReference type="NCBI Taxonomy" id="5142"/>
    <lineage>
        <taxon>Eukaryota</taxon>
        <taxon>Fungi</taxon>
        <taxon>Dikarya</taxon>
        <taxon>Ascomycota</taxon>
        <taxon>Pezizomycotina</taxon>
        <taxon>Sordariomycetes</taxon>
        <taxon>Sordariomycetidae</taxon>
        <taxon>Sordariales</taxon>
        <taxon>Sordariaceae</taxon>
        <taxon>Neurospora</taxon>
    </lineage>
</organism>
<comment type="caution">
    <text evidence="1">The sequence shown here is derived from an EMBL/GenBank/DDBJ whole genome shotgun (WGS) entry which is preliminary data.</text>
</comment>
<keyword evidence="2" id="KW-1185">Reference proteome</keyword>
<name>A0ABR3DEL0_NEUIN</name>
<dbReference type="EMBL" id="JAVLET010000004">
    <property type="protein sequence ID" value="KAL0470196.1"/>
    <property type="molecule type" value="Genomic_DNA"/>
</dbReference>
<protein>
    <submittedName>
        <fullName evidence="1">Uncharacterized protein</fullName>
    </submittedName>
</protein>
<dbReference type="Proteomes" id="UP001451303">
    <property type="component" value="Unassembled WGS sequence"/>
</dbReference>